<dbReference type="Gene3D" id="3.40.190.10">
    <property type="entry name" value="Periplasmic binding protein-like II"/>
    <property type="match status" value="2"/>
</dbReference>
<name>A0A2J9VJY4_VIBMI</name>
<dbReference type="Pfam" id="PF00497">
    <property type="entry name" value="SBP_bac_3"/>
    <property type="match status" value="1"/>
</dbReference>
<evidence type="ECO:0000256" key="1">
    <source>
        <dbReference type="ARBA" id="ARBA00010333"/>
    </source>
</evidence>
<gene>
    <name evidence="4" type="ORF">AL544_004010</name>
</gene>
<protein>
    <submittedName>
        <fullName evidence="4">ABC transporter substrate-binding protein</fullName>
    </submittedName>
</protein>
<dbReference type="Proteomes" id="UP000053748">
    <property type="component" value="Unassembled WGS sequence"/>
</dbReference>
<organism evidence="4 5">
    <name type="scientific">Vibrio mimicus</name>
    <dbReference type="NCBI Taxonomy" id="674"/>
    <lineage>
        <taxon>Bacteria</taxon>
        <taxon>Pseudomonadati</taxon>
        <taxon>Pseudomonadota</taxon>
        <taxon>Gammaproteobacteria</taxon>
        <taxon>Vibrionales</taxon>
        <taxon>Vibrionaceae</taxon>
        <taxon>Vibrio</taxon>
    </lineage>
</organism>
<reference evidence="4" key="1">
    <citation type="submission" date="2017-12" db="EMBL/GenBank/DDBJ databases">
        <title>FDA dAtabase for Regulatory Grade micrObial Sequences (FDA-ARGOS): Supporting development and validation of Infectious Disease Dx tests.</title>
        <authorList>
            <person name="Hoffmann M."/>
            <person name="Allard M."/>
            <person name="Evans P."/>
            <person name="Brown E."/>
            <person name="Tallon L.J."/>
            <person name="Sadzewicz L."/>
            <person name="Sengamalay N."/>
            <person name="Ott S."/>
            <person name="Godinez A."/>
            <person name="Nagaraj S."/>
            <person name="Vavikolanu K."/>
            <person name="Aluvathingal J."/>
            <person name="Nadendla S."/>
            <person name="Hobson J."/>
            <person name="Sichtig H."/>
        </authorList>
    </citation>
    <scope>NUCLEOTIDE SEQUENCE [LARGE SCALE GENOMIC DNA]</scope>
    <source>
        <strain evidence="4">FDAARGOS_113</strain>
    </source>
</reference>
<keyword evidence="2" id="KW-0732">Signal</keyword>
<dbReference type="SUPFAM" id="SSF53850">
    <property type="entry name" value="Periplasmic binding protein-like II"/>
    <property type="match status" value="1"/>
</dbReference>
<keyword evidence="5" id="KW-1185">Reference proteome</keyword>
<comment type="similarity">
    <text evidence="1">Belongs to the bacterial solute-binding protein 3 family.</text>
</comment>
<dbReference type="PANTHER" id="PTHR35936">
    <property type="entry name" value="MEMBRANE-BOUND LYTIC MUREIN TRANSGLYCOSYLASE F"/>
    <property type="match status" value="1"/>
</dbReference>
<sequence>MRIWYILASFWFFSASLGAKPITVTIFADDSYPPYSYEENGQSVGLYPEIVRAVDLRMGEFNIVLQPIPWRRGLKLLEAGRIFALLPPYYYANSRPYIHPYSDPILDEEVVVFCQNELLNSKKLRDWPSDFYGLKIGINDGFSVGGRAFWTAVEQKEMAVEAANGNRVNILKLRGDRIDCYINDRISILWEISHLKREGILDRVNFSIAARISLEQGYIGFTNRNLELYPYQSQFVAAFNTALAELKSSGQLDKIISRYIE</sequence>
<dbReference type="AlphaFoldDB" id="A0A2J9VJY4"/>
<comment type="caution">
    <text evidence="4">The sequence shown here is derived from an EMBL/GenBank/DDBJ whole genome shotgun (WGS) entry which is preliminary data.</text>
</comment>
<dbReference type="EMBL" id="LOSJ02000001">
    <property type="protein sequence ID" value="PNM64086.1"/>
    <property type="molecule type" value="Genomic_DNA"/>
</dbReference>
<evidence type="ECO:0000256" key="2">
    <source>
        <dbReference type="ARBA" id="ARBA00022729"/>
    </source>
</evidence>
<dbReference type="OrthoDB" id="7340028at2"/>
<dbReference type="STRING" id="674.VM_16175"/>
<proteinExistence type="inferred from homology"/>
<dbReference type="RefSeq" id="WP_001223823.1">
    <property type="nucleotide sequence ID" value="NZ_CAWMSS010000002.1"/>
</dbReference>
<dbReference type="PANTHER" id="PTHR35936:SF25">
    <property type="entry name" value="ABC TRANSPORTER SUBSTRATE-BINDING PROTEIN"/>
    <property type="match status" value="1"/>
</dbReference>
<accession>A0A2J9VJY4</accession>
<feature type="domain" description="Solute-binding protein family 3/N-terminal" evidence="3">
    <location>
        <begin position="25"/>
        <end position="260"/>
    </location>
</feature>
<evidence type="ECO:0000259" key="3">
    <source>
        <dbReference type="Pfam" id="PF00497"/>
    </source>
</evidence>
<evidence type="ECO:0000313" key="5">
    <source>
        <dbReference type="Proteomes" id="UP000053748"/>
    </source>
</evidence>
<dbReference type="InterPro" id="IPR001638">
    <property type="entry name" value="Solute-binding_3/MltF_N"/>
</dbReference>
<evidence type="ECO:0000313" key="4">
    <source>
        <dbReference type="EMBL" id="PNM64086.1"/>
    </source>
</evidence>